<protein>
    <submittedName>
        <fullName evidence="3">Class I SAM-dependent methyltransferase</fullName>
    </submittedName>
</protein>
<name>A0A7H8NK99_9ACTN</name>
<reference evidence="3 4" key="1">
    <citation type="submission" date="2020-06" db="EMBL/GenBank/DDBJ databases">
        <title>Genome mining for natural products.</title>
        <authorList>
            <person name="Zhang B."/>
            <person name="Shi J."/>
            <person name="Ge H."/>
        </authorList>
    </citation>
    <scope>NUCLEOTIDE SEQUENCE [LARGE SCALE GENOMIC DNA]</scope>
    <source>
        <strain evidence="3 4">NA00687</strain>
    </source>
</reference>
<proteinExistence type="predicted"/>
<sequence>MPRELAGPAYRASFLAAAASSGVLRHLARQPLDAPALADELGMHGEEQLLGAWLDMGVRIGELGSRGGRYRLRGRLAKSLARPEADAYVALLEQLMRFHAPLLLDAPGMLREGRRVSIADQDGALIARSSRVLEPAVQGVVEQQVDRTAPVRLLEVGCGSGTYVRHAASLNPRLTAVAIDLQDEVVAQAQANLDKWNLSDRVEVVRNDLRTYSTEQKFDLVTLHNNIYYFPHGERTKVLERARSFLAPGGKLLLTTSCQGGSPGIEMLNLWCVYADFAGPLPRPAELVEQMRDAGFTQVRSRRLVPGEEFRVFTGTSPFDD</sequence>
<keyword evidence="4" id="KW-1185">Reference proteome</keyword>
<dbReference type="InterPro" id="IPR041698">
    <property type="entry name" value="Methyltransf_25"/>
</dbReference>
<dbReference type="InterPro" id="IPR029063">
    <property type="entry name" value="SAM-dependent_MTases_sf"/>
</dbReference>
<gene>
    <name evidence="3" type="ORF">HUT08_35055</name>
</gene>
<dbReference type="CDD" id="cd02440">
    <property type="entry name" value="AdoMet_MTases"/>
    <property type="match status" value="1"/>
</dbReference>
<keyword evidence="1 3" id="KW-0808">Transferase</keyword>
<dbReference type="GO" id="GO:0017000">
    <property type="term" value="P:antibiotic biosynthetic process"/>
    <property type="evidence" value="ECO:0007669"/>
    <property type="project" value="UniProtKB-ARBA"/>
</dbReference>
<evidence type="ECO:0000313" key="4">
    <source>
        <dbReference type="Proteomes" id="UP000509303"/>
    </source>
</evidence>
<dbReference type="PANTHER" id="PTHR43861">
    <property type="entry name" value="TRANS-ACONITATE 2-METHYLTRANSFERASE-RELATED"/>
    <property type="match status" value="1"/>
</dbReference>
<organism evidence="3 4">
    <name type="scientific">Streptomyces buecherae</name>
    <dbReference type="NCBI Taxonomy" id="2763006"/>
    <lineage>
        <taxon>Bacteria</taxon>
        <taxon>Bacillati</taxon>
        <taxon>Actinomycetota</taxon>
        <taxon>Actinomycetes</taxon>
        <taxon>Kitasatosporales</taxon>
        <taxon>Streptomycetaceae</taxon>
        <taxon>Streptomyces</taxon>
    </lineage>
</organism>
<dbReference type="GO" id="GO:0032259">
    <property type="term" value="P:methylation"/>
    <property type="evidence" value="ECO:0007669"/>
    <property type="project" value="UniProtKB-KW"/>
</dbReference>
<accession>A0A7H8NK99</accession>
<dbReference type="InterPro" id="IPR036388">
    <property type="entry name" value="WH-like_DNA-bd_sf"/>
</dbReference>
<dbReference type="SUPFAM" id="SSF53335">
    <property type="entry name" value="S-adenosyl-L-methionine-dependent methyltransferases"/>
    <property type="match status" value="1"/>
</dbReference>
<evidence type="ECO:0000313" key="3">
    <source>
        <dbReference type="EMBL" id="QKW54994.1"/>
    </source>
</evidence>
<evidence type="ECO:0000256" key="1">
    <source>
        <dbReference type="ARBA" id="ARBA00022679"/>
    </source>
</evidence>
<dbReference type="Proteomes" id="UP000509303">
    <property type="component" value="Chromosome"/>
</dbReference>
<feature type="domain" description="Methyltransferase" evidence="2">
    <location>
        <begin position="154"/>
        <end position="250"/>
    </location>
</feature>
<dbReference type="EMBL" id="CP054929">
    <property type="protein sequence ID" value="QKW54994.1"/>
    <property type="molecule type" value="Genomic_DNA"/>
</dbReference>
<dbReference type="AlphaFoldDB" id="A0A7H8NK99"/>
<dbReference type="Gene3D" id="1.10.10.10">
    <property type="entry name" value="Winged helix-like DNA-binding domain superfamily/Winged helix DNA-binding domain"/>
    <property type="match status" value="1"/>
</dbReference>
<evidence type="ECO:0000259" key="2">
    <source>
        <dbReference type="Pfam" id="PF13649"/>
    </source>
</evidence>
<dbReference type="GO" id="GO:0008168">
    <property type="term" value="F:methyltransferase activity"/>
    <property type="evidence" value="ECO:0007669"/>
    <property type="project" value="UniProtKB-KW"/>
</dbReference>
<keyword evidence="3" id="KW-0489">Methyltransferase</keyword>
<dbReference type="Gene3D" id="3.40.50.150">
    <property type="entry name" value="Vaccinia Virus protein VP39"/>
    <property type="match status" value="1"/>
</dbReference>
<dbReference type="Pfam" id="PF13649">
    <property type="entry name" value="Methyltransf_25"/>
    <property type="match status" value="1"/>
</dbReference>